<keyword evidence="2" id="KW-1185">Reference proteome</keyword>
<organism evidence="1 2">
    <name type="scientific">Bodo saltans</name>
    <name type="common">Flagellated protozoan</name>
    <dbReference type="NCBI Taxonomy" id="75058"/>
    <lineage>
        <taxon>Eukaryota</taxon>
        <taxon>Discoba</taxon>
        <taxon>Euglenozoa</taxon>
        <taxon>Kinetoplastea</taxon>
        <taxon>Metakinetoplastina</taxon>
        <taxon>Eubodonida</taxon>
        <taxon>Bodonidae</taxon>
        <taxon>Bodo</taxon>
    </lineage>
</organism>
<protein>
    <submittedName>
        <fullName evidence="1">Uncharacterized protein</fullName>
    </submittedName>
</protein>
<dbReference type="AlphaFoldDB" id="A0A0S4J596"/>
<evidence type="ECO:0000313" key="2">
    <source>
        <dbReference type="Proteomes" id="UP000051952"/>
    </source>
</evidence>
<proteinExistence type="predicted"/>
<dbReference type="EMBL" id="CYKH01000863">
    <property type="protein sequence ID" value="CUG53659.1"/>
    <property type="molecule type" value="Genomic_DNA"/>
</dbReference>
<gene>
    <name evidence="1" type="ORF">BSAL_80810</name>
</gene>
<feature type="non-terminal residue" evidence="1">
    <location>
        <position position="361"/>
    </location>
</feature>
<accession>A0A0S4J596</accession>
<evidence type="ECO:0000313" key="1">
    <source>
        <dbReference type="EMBL" id="CUG53659.1"/>
    </source>
</evidence>
<dbReference type="VEuPathDB" id="TriTrypDB:BSAL_80810"/>
<sequence length="361" mass="39946">MTFVVDVDVINDAFKAIVCTSHERQREFLDALCNAIDACDAAKSREMADAKDIVAAYDLKHNASNDHVESDSTAFRDNAEYRVFRYQEARIDNLLADESRQALFPIEHLMFMNSPKSHPVSIAFRNFRGFQNAPFVIAGIYRSIKVEVGRCVAYCVLAYPTAQAQVAAINKLYEAVLASPSAKSEAPNSTANPSIGFLMAAVHGLFRLMFEKDADVSGAARAAIASIWKETVMLSEVGGSAQLLQLQELYVQRTELSERRQVLRMLDEVTNHDLRRGLDSMLDLLTLDDELDTSTAVDILPDVLATAQRLFPNRSGNPPGCPRHRAAACPVDDAGAPRTLSPAPVRHLRVLPRPRARHRGR</sequence>
<reference evidence="2" key="1">
    <citation type="submission" date="2015-09" db="EMBL/GenBank/DDBJ databases">
        <authorList>
            <consortium name="Pathogen Informatics"/>
        </authorList>
    </citation>
    <scope>NUCLEOTIDE SEQUENCE [LARGE SCALE GENOMIC DNA]</scope>
    <source>
        <strain evidence="2">Lake Konstanz</strain>
    </source>
</reference>
<dbReference type="Proteomes" id="UP000051952">
    <property type="component" value="Unassembled WGS sequence"/>
</dbReference>
<name>A0A0S4J596_BODSA</name>